<feature type="transmembrane region" description="Helical" evidence="2">
    <location>
        <begin position="48"/>
        <end position="70"/>
    </location>
</feature>
<organism evidence="3 4">
    <name type="scientific">Olea europaea subsp. europaea</name>
    <dbReference type="NCBI Taxonomy" id="158383"/>
    <lineage>
        <taxon>Eukaryota</taxon>
        <taxon>Viridiplantae</taxon>
        <taxon>Streptophyta</taxon>
        <taxon>Embryophyta</taxon>
        <taxon>Tracheophyta</taxon>
        <taxon>Spermatophyta</taxon>
        <taxon>Magnoliopsida</taxon>
        <taxon>eudicotyledons</taxon>
        <taxon>Gunneridae</taxon>
        <taxon>Pentapetalae</taxon>
        <taxon>asterids</taxon>
        <taxon>lamiids</taxon>
        <taxon>Lamiales</taxon>
        <taxon>Oleaceae</taxon>
        <taxon>Oleeae</taxon>
        <taxon>Olea</taxon>
    </lineage>
</organism>
<keyword evidence="2" id="KW-1133">Transmembrane helix</keyword>
<dbReference type="PANTHER" id="PTHR34064">
    <property type="entry name" value="OS04G0672300 PROTEIN"/>
    <property type="match status" value="1"/>
</dbReference>
<keyword evidence="2" id="KW-0472">Membrane</keyword>
<sequence>MKRIEEKAEAMKAGKTTGESFFDLLLESELVEVHGIKNTGDIIGQLRLFYFVGYDTASMMLVWTMVLLSIHQNWQQRAREEVFQVYGGGNVRVKSRFVIQVGDTNQTTPYNLLHRLMKMTEKPKVDSGSDSLSSNCEFEGKGNQNVLLCDRVNGLQQQGIESDSFVVDMDRFEEEIYKKSRIKLQRNLSRKGSLSRGSEKKINQSTSNNIRDTSLVANSPRGYPFHRSSMLEIPVLETLGAVDHAINFPVHNQITVMNGTVDNMAVESKYFGKRFSFRRSSSSSWIIDPRRILIFFATMSSLGTVLLIYLTLSMSKLNAE</sequence>
<keyword evidence="4" id="KW-1185">Reference proteome</keyword>
<dbReference type="OrthoDB" id="683938at2759"/>
<feature type="region of interest" description="Disordered" evidence="1">
    <location>
        <begin position="188"/>
        <end position="208"/>
    </location>
</feature>
<evidence type="ECO:0000313" key="4">
    <source>
        <dbReference type="Proteomes" id="UP000594638"/>
    </source>
</evidence>
<keyword evidence="2" id="KW-0812">Transmembrane</keyword>
<proteinExistence type="predicted"/>
<dbReference type="Proteomes" id="UP000594638">
    <property type="component" value="Unassembled WGS sequence"/>
</dbReference>
<name>A0A8S0R8W4_OLEEU</name>
<reference evidence="3 4" key="1">
    <citation type="submission" date="2019-12" db="EMBL/GenBank/DDBJ databases">
        <authorList>
            <person name="Alioto T."/>
            <person name="Alioto T."/>
            <person name="Gomez Garrido J."/>
        </authorList>
    </citation>
    <scope>NUCLEOTIDE SEQUENCE [LARGE SCALE GENOMIC DNA]</scope>
</reference>
<dbReference type="InterPro" id="IPR036396">
    <property type="entry name" value="Cyt_P450_sf"/>
</dbReference>
<dbReference type="Gene3D" id="1.10.630.10">
    <property type="entry name" value="Cytochrome P450"/>
    <property type="match status" value="1"/>
</dbReference>
<evidence type="ECO:0000256" key="1">
    <source>
        <dbReference type="SAM" id="MobiDB-lite"/>
    </source>
</evidence>
<feature type="transmembrane region" description="Helical" evidence="2">
    <location>
        <begin position="292"/>
        <end position="312"/>
    </location>
</feature>
<dbReference type="GO" id="GO:0004497">
    <property type="term" value="F:monooxygenase activity"/>
    <property type="evidence" value="ECO:0007669"/>
    <property type="project" value="InterPro"/>
</dbReference>
<dbReference type="Gramene" id="OE9A117360T1">
    <property type="protein sequence ID" value="OE9A117360C1"/>
    <property type="gene ID" value="OE9A117360"/>
</dbReference>
<dbReference type="AlphaFoldDB" id="A0A8S0R8W4"/>
<dbReference type="Pfam" id="PF00067">
    <property type="entry name" value="p450"/>
    <property type="match status" value="1"/>
</dbReference>
<dbReference type="GO" id="GO:0016705">
    <property type="term" value="F:oxidoreductase activity, acting on paired donors, with incorporation or reduction of molecular oxygen"/>
    <property type="evidence" value="ECO:0007669"/>
    <property type="project" value="InterPro"/>
</dbReference>
<dbReference type="PANTHER" id="PTHR34064:SF4">
    <property type="entry name" value="PROTEIN, PUTATIVE-RELATED"/>
    <property type="match status" value="1"/>
</dbReference>
<comment type="caution">
    <text evidence="3">The sequence shown here is derived from an EMBL/GenBank/DDBJ whole genome shotgun (WGS) entry which is preliminary data.</text>
</comment>
<accession>A0A8S0R8W4</accession>
<protein>
    <submittedName>
        <fullName evidence="3">Cytochrome P450 72A11-like</fullName>
    </submittedName>
</protein>
<gene>
    <name evidence="3" type="ORF">OLEA9_A117360</name>
</gene>
<evidence type="ECO:0000256" key="2">
    <source>
        <dbReference type="SAM" id="Phobius"/>
    </source>
</evidence>
<dbReference type="EMBL" id="CACTIH010002217">
    <property type="protein sequence ID" value="CAA2974999.1"/>
    <property type="molecule type" value="Genomic_DNA"/>
</dbReference>
<dbReference type="InterPro" id="IPR001128">
    <property type="entry name" value="Cyt_P450"/>
</dbReference>
<evidence type="ECO:0000313" key="3">
    <source>
        <dbReference type="EMBL" id="CAA2974999.1"/>
    </source>
</evidence>
<dbReference type="GO" id="GO:0020037">
    <property type="term" value="F:heme binding"/>
    <property type="evidence" value="ECO:0007669"/>
    <property type="project" value="InterPro"/>
</dbReference>
<dbReference type="GO" id="GO:0005506">
    <property type="term" value="F:iron ion binding"/>
    <property type="evidence" value="ECO:0007669"/>
    <property type="project" value="InterPro"/>
</dbReference>
<dbReference type="SUPFAM" id="SSF48264">
    <property type="entry name" value="Cytochrome P450"/>
    <property type="match status" value="1"/>
</dbReference>